<dbReference type="Proteomes" id="UP000005522">
    <property type="component" value="Chromosome"/>
</dbReference>
<feature type="region of interest" description="Disordered" evidence="1">
    <location>
        <begin position="97"/>
        <end position="119"/>
    </location>
</feature>
<dbReference type="AlphaFoldDB" id="A0A060A0F9"/>
<proteinExistence type="predicted"/>
<evidence type="ECO:0000256" key="1">
    <source>
        <dbReference type="SAM" id="MobiDB-lite"/>
    </source>
</evidence>
<gene>
    <name evidence="2" type="ORF">Acaty_c1867</name>
</gene>
<dbReference type="HOGENOM" id="CLU_1393680_0_0_6"/>
<accession>A0A060A0F9</accession>
<sequence length="195" mass="21425">MGIETRSGNLPPGVHTTGLPSTTPRYRRCPRSTADDTTGGPRNLCRQTETACRNGIAARRKHQRLQLPRTGLQNLHFPGLPVGIVGLKTVGQIAGIDQHGDRDGRRIGRGRSPLDGHRVGGNVPFRRFLDARHLQSRDRRHRLAALIVQDMDTNGDHQRNGHQSENDGNGIHDSPSSIMRHSNSPDGRTIGQTRG</sequence>
<reference evidence="2 3" key="1">
    <citation type="journal article" date="2009" name="J. Bacteriol.">
        <title>Draft genome sequence of the extremely acidophilic bacterium Acidithiobacillus caldus ATCC 51756 reveals metabolic versatility in the genus Acidithiobacillus.</title>
        <authorList>
            <person name="Valdes J."/>
            <person name="Quatrini R."/>
            <person name="Hallberg K."/>
            <person name="Dopson M."/>
            <person name="Valenzuela P.D."/>
            <person name="Holmes D.S."/>
        </authorList>
    </citation>
    <scope>NUCLEOTIDE SEQUENCE [LARGE SCALE GENOMIC DNA]</scope>
    <source>
        <strain evidence="3">ATCC 51756 / DSM 8584 / KU</strain>
    </source>
</reference>
<feature type="region of interest" description="Disordered" evidence="1">
    <location>
        <begin position="150"/>
        <end position="195"/>
    </location>
</feature>
<feature type="region of interest" description="Disordered" evidence="1">
    <location>
        <begin position="1"/>
        <end position="42"/>
    </location>
</feature>
<protein>
    <submittedName>
        <fullName evidence="2">Uncharacterized protein</fullName>
    </submittedName>
</protein>
<dbReference type="EMBL" id="CP005986">
    <property type="protein sequence ID" value="AIA55726.1"/>
    <property type="molecule type" value="Genomic_DNA"/>
</dbReference>
<feature type="compositionally biased region" description="Basic and acidic residues" evidence="1">
    <location>
        <begin position="98"/>
        <end position="118"/>
    </location>
</feature>
<evidence type="ECO:0000313" key="2">
    <source>
        <dbReference type="EMBL" id="AIA55726.1"/>
    </source>
</evidence>
<feature type="compositionally biased region" description="Basic and acidic residues" evidence="1">
    <location>
        <begin position="154"/>
        <end position="165"/>
    </location>
</feature>
<organism evidence="2 3">
    <name type="scientific">Acidithiobacillus caldus (strain ATCC 51756 / DSM 8584 / KU)</name>
    <dbReference type="NCBI Taxonomy" id="637389"/>
    <lineage>
        <taxon>Bacteria</taxon>
        <taxon>Pseudomonadati</taxon>
        <taxon>Pseudomonadota</taxon>
        <taxon>Acidithiobacillia</taxon>
        <taxon>Acidithiobacillales</taxon>
        <taxon>Acidithiobacillaceae</taxon>
        <taxon>Acidithiobacillus</taxon>
    </lineage>
</organism>
<name>A0A060A0F9_ACICK</name>
<feature type="compositionally biased region" description="Polar residues" evidence="1">
    <location>
        <begin position="174"/>
        <end position="195"/>
    </location>
</feature>
<dbReference type="KEGG" id="acz:Acaty_c1867"/>
<evidence type="ECO:0000313" key="3">
    <source>
        <dbReference type="Proteomes" id="UP000005522"/>
    </source>
</evidence>